<dbReference type="EMBL" id="JBGEHV010000006">
    <property type="protein sequence ID" value="MEY8038820.1"/>
    <property type="molecule type" value="Genomic_DNA"/>
</dbReference>
<reference evidence="2 3" key="1">
    <citation type="submission" date="2024-08" db="EMBL/GenBank/DDBJ databases">
        <title>Genome mining of Saccharopolyspora cebuensis PGLac3 from Nigerian medicinal plant.</title>
        <authorList>
            <person name="Ezeobiora C.E."/>
            <person name="Igbokwe N.H."/>
            <person name="Amin D.H."/>
            <person name="Mendie U.E."/>
        </authorList>
    </citation>
    <scope>NUCLEOTIDE SEQUENCE [LARGE SCALE GENOMIC DNA]</scope>
    <source>
        <strain evidence="2 3">PGLac3</strain>
    </source>
</reference>
<evidence type="ECO:0008006" key="4">
    <source>
        <dbReference type="Google" id="ProtNLM"/>
    </source>
</evidence>
<dbReference type="RefSeq" id="WP_345367771.1">
    <property type="nucleotide sequence ID" value="NZ_BAABII010000019.1"/>
</dbReference>
<protein>
    <recommendedName>
        <fullName evidence="4">Transmembrane protein</fullName>
    </recommendedName>
</protein>
<dbReference type="PANTHER" id="PTHR42305:SF1">
    <property type="entry name" value="MEMBRANE PROTEIN RV1733C-RELATED"/>
    <property type="match status" value="1"/>
</dbReference>
<sequence>MGGLERLVRRIWPGSNPLRRRTDRFEPIALVAVLLLAAIAVGAAAGVAEQQRSSGMRQAERERAVRRQVVADVAEVRSAGTLERSVTVRWGRPPDERVATVEIPAEAGIPASLPLWLDERGRVTAPPLSAAEVARGAGLAGAAVLLGSASVTALLYAGARWWVLRRRLAAWDAEWREIEPRWRSWFG</sequence>
<name>A0ABV4CCK6_9PSEU</name>
<feature type="transmembrane region" description="Helical" evidence="1">
    <location>
        <begin position="136"/>
        <end position="157"/>
    </location>
</feature>
<dbReference type="PANTHER" id="PTHR42305">
    <property type="entry name" value="MEMBRANE PROTEIN RV1733C-RELATED"/>
    <property type="match status" value="1"/>
</dbReference>
<evidence type="ECO:0000313" key="2">
    <source>
        <dbReference type="EMBL" id="MEY8038820.1"/>
    </source>
</evidence>
<keyword evidence="3" id="KW-1185">Reference proteome</keyword>
<accession>A0ABV4CCK6</accession>
<keyword evidence="1" id="KW-1133">Transmembrane helix</keyword>
<feature type="transmembrane region" description="Helical" evidence="1">
    <location>
        <begin position="28"/>
        <end position="48"/>
    </location>
</feature>
<organism evidence="2 3">
    <name type="scientific">Saccharopolyspora cebuensis</name>
    <dbReference type="NCBI Taxonomy" id="418759"/>
    <lineage>
        <taxon>Bacteria</taxon>
        <taxon>Bacillati</taxon>
        <taxon>Actinomycetota</taxon>
        <taxon>Actinomycetes</taxon>
        <taxon>Pseudonocardiales</taxon>
        <taxon>Pseudonocardiaceae</taxon>
        <taxon>Saccharopolyspora</taxon>
    </lineage>
</organism>
<gene>
    <name evidence="2" type="ORF">AB8O55_05385</name>
</gene>
<comment type="caution">
    <text evidence="2">The sequence shown here is derived from an EMBL/GenBank/DDBJ whole genome shotgun (WGS) entry which is preliminary data.</text>
</comment>
<evidence type="ECO:0000256" key="1">
    <source>
        <dbReference type="SAM" id="Phobius"/>
    </source>
</evidence>
<dbReference type="Proteomes" id="UP001564626">
    <property type="component" value="Unassembled WGS sequence"/>
</dbReference>
<dbReference type="InterPro" id="IPR039708">
    <property type="entry name" value="MT1774/Rv1733c-like"/>
</dbReference>
<proteinExistence type="predicted"/>
<keyword evidence="1" id="KW-0812">Transmembrane</keyword>
<keyword evidence="1" id="KW-0472">Membrane</keyword>
<evidence type="ECO:0000313" key="3">
    <source>
        <dbReference type="Proteomes" id="UP001564626"/>
    </source>
</evidence>